<keyword evidence="1" id="KW-0812">Transmembrane</keyword>
<dbReference type="GO" id="GO:0009055">
    <property type="term" value="F:electron transfer activity"/>
    <property type="evidence" value="ECO:0007669"/>
    <property type="project" value="InterPro"/>
</dbReference>
<keyword evidence="4" id="KW-1185">Reference proteome</keyword>
<evidence type="ECO:0000313" key="4">
    <source>
        <dbReference type="Proteomes" id="UP001374535"/>
    </source>
</evidence>
<dbReference type="PROSITE" id="PS51485">
    <property type="entry name" value="PHYTOCYANIN"/>
    <property type="match status" value="1"/>
</dbReference>
<dbReference type="GO" id="GO:0005886">
    <property type="term" value="C:plasma membrane"/>
    <property type="evidence" value="ECO:0007669"/>
    <property type="project" value="TreeGrafter"/>
</dbReference>
<organism evidence="3 4">
    <name type="scientific">Vigna mungo</name>
    <name type="common">Black gram</name>
    <name type="synonym">Phaseolus mungo</name>
    <dbReference type="NCBI Taxonomy" id="3915"/>
    <lineage>
        <taxon>Eukaryota</taxon>
        <taxon>Viridiplantae</taxon>
        <taxon>Streptophyta</taxon>
        <taxon>Embryophyta</taxon>
        <taxon>Tracheophyta</taxon>
        <taxon>Spermatophyta</taxon>
        <taxon>Magnoliopsida</taxon>
        <taxon>eudicotyledons</taxon>
        <taxon>Gunneridae</taxon>
        <taxon>Pentapetalae</taxon>
        <taxon>rosids</taxon>
        <taxon>fabids</taxon>
        <taxon>Fabales</taxon>
        <taxon>Fabaceae</taxon>
        <taxon>Papilionoideae</taxon>
        <taxon>50 kb inversion clade</taxon>
        <taxon>NPAAA clade</taxon>
        <taxon>indigoferoid/millettioid clade</taxon>
        <taxon>Phaseoleae</taxon>
        <taxon>Vigna</taxon>
    </lineage>
</organism>
<keyword evidence="1" id="KW-1133">Transmembrane helix</keyword>
<dbReference type="PANTHER" id="PTHR33021">
    <property type="entry name" value="BLUE COPPER PROTEIN"/>
    <property type="match status" value="1"/>
</dbReference>
<dbReference type="PANTHER" id="PTHR33021:SF339">
    <property type="entry name" value="OS07G0570600 PROTEIN"/>
    <property type="match status" value="1"/>
</dbReference>
<dbReference type="Pfam" id="PF02298">
    <property type="entry name" value="Cu_bind_like"/>
    <property type="match status" value="1"/>
</dbReference>
<accession>A0AAQ3RIG6</accession>
<feature type="transmembrane region" description="Helical" evidence="1">
    <location>
        <begin position="108"/>
        <end position="128"/>
    </location>
</feature>
<dbReference type="EMBL" id="CP144692">
    <property type="protein sequence ID" value="WVY96588.1"/>
    <property type="molecule type" value="Genomic_DNA"/>
</dbReference>
<reference evidence="3 4" key="1">
    <citation type="journal article" date="2023" name="Life. Sci Alliance">
        <title>Evolutionary insights into 3D genome organization and epigenetic landscape of Vigna mungo.</title>
        <authorList>
            <person name="Junaid A."/>
            <person name="Singh B."/>
            <person name="Bhatia S."/>
        </authorList>
    </citation>
    <scope>NUCLEOTIDE SEQUENCE [LARGE SCALE GENOMIC DNA]</scope>
    <source>
        <strain evidence="3">Urdbean</strain>
    </source>
</reference>
<dbReference type="SUPFAM" id="SSF49503">
    <property type="entry name" value="Cupredoxins"/>
    <property type="match status" value="2"/>
</dbReference>
<evidence type="ECO:0000259" key="2">
    <source>
        <dbReference type="PROSITE" id="PS51485"/>
    </source>
</evidence>
<evidence type="ECO:0000256" key="1">
    <source>
        <dbReference type="SAM" id="Phobius"/>
    </source>
</evidence>
<protein>
    <recommendedName>
        <fullName evidence="2">Phytocyanin domain-containing protein</fullName>
    </recommendedName>
</protein>
<dbReference type="AlphaFoldDB" id="A0AAQ3RIG6"/>
<feature type="transmembrane region" description="Helical" evidence="1">
    <location>
        <begin position="227"/>
        <end position="248"/>
    </location>
</feature>
<dbReference type="InterPro" id="IPR039391">
    <property type="entry name" value="Phytocyanin-like"/>
</dbReference>
<dbReference type="Proteomes" id="UP001374535">
    <property type="component" value="Chromosome 9"/>
</dbReference>
<dbReference type="InterPro" id="IPR008972">
    <property type="entry name" value="Cupredoxin"/>
</dbReference>
<feature type="domain" description="Phytocyanin" evidence="2">
    <location>
        <begin position="45"/>
        <end position="194"/>
    </location>
</feature>
<dbReference type="Gene3D" id="2.60.40.420">
    <property type="entry name" value="Cupredoxins - blue copper proteins"/>
    <property type="match status" value="1"/>
</dbReference>
<keyword evidence="1" id="KW-0472">Membrane</keyword>
<evidence type="ECO:0000313" key="3">
    <source>
        <dbReference type="EMBL" id="WVY96588.1"/>
    </source>
</evidence>
<name>A0AAQ3RIG6_VIGMU</name>
<gene>
    <name evidence="3" type="ORF">V8G54_028739</name>
</gene>
<sequence>MAVSSSQKGIKTPTSKQQRLQTMGLVERFLALFIVIEILQVSDAAVYKVGDSAGWTTLGKIDYKKWAATKNFQIGDTISKFLPSKSNCMLCLWYCVGFSSLLAEGDQIILLILLHSVLIMIGIQNLVFEYNDKFHNVMRVTHGMYKSCNVSSPIATFTTGNDSIHITTHGHHFFFCGVPGHCQAGQKVDINVLKVSAEAPTPSALASPTVQASNVPAPSPSNANPLIALKGPFSVMSLAMTIVLLLCFL</sequence>
<proteinExistence type="predicted"/>
<dbReference type="InterPro" id="IPR003245">
    <property type="entry name" value="Phytocyanin_dom"/>
</dbReference>